<evidence type="ECO:0000313" key="2">
    <source>
        <dbReference type="Proteomes" id="UP000027002"/>
    </source>
</evidence>
<reference evidence="1" key="1">
    <citation type="submission" date="2020-03" db="EMBL/GenBank/DDBJ databases">
        <title>A mixture of massive structural variations and highly conserved coding sequences in Ustilaginoidea virens genome.</title>
        <authorList>
            <person name="Zhang K."/>
            <person name="Zhao Z."/>
            <person name="Zhang Z."/>
            <person name="Li Y."/>
            <person name="Hsiang T."/>
            <person name="Sun W."/>
        </authorList>
    </citation>
    <scope>NUCLEOTIDE SEQUENCE</scope>
    <source>
        <strain evidence="1">UV-8b</strain>
    </source>
</reference>
<sequence>MGPWDLRLSISIEPDLGPGRESHAGHIVICRYRSQLPPYLDMHFHAPSHVQFAGATAVFEGFVYRVFARATPFQPSLPCIICIIRESVLPSLRRQSNSRAGMIP</sequence>
<dbReference type="GeneID" id="66062505"/>
<accession>A0A8E5HL71</accession>
<name>A0A8E5HL71_USTVR</name>
<dbReference type="RefSeq" id="XP_042995159.1">
    <property type="nucleotide sequence ID" value="XM_043139225.1"/>
</dbReference>
<dbReference type="Proteomes" id="UP000027002">
    <property type="component" value="Chromosome 1"/>
</dbReference>
<dbReference type="AlphaFoldDB" id="A0A8E5HL71"/>
<dbReference type="KEGG" id="uvi:66062505"/>
<protein>
    <submittedName>
        <fullName evidence="1">Uncharacterized protein</fullName>
    </submittedName>
</protein>
<organism evidence="1 2">
    <name type="scientific">Ustilaginoidea virens</name>
    <name type="common">Rice false smut fungus</name>
    <name type="synonym">Villosiclava virens</name>
    <dbReference type="NCBI Taxonomy" id="1159556"/>
    <lineage>
        <taxon>Eukaryota</taxon>
        <taxon>Fungi</taxon>
        <taxon>Dikarya</taxon>
        <taxon>Ascomycota</taxon>
        <taxon>Pezizomycotina</taxon>
        <taxon>Sordariomycetes</taxon>
        <taxon>Hypocreomycetidae</taxon>
        <taxon>Hypocreales</taxon>
        <taxon>Clavicipitaceae</taxon>
        <taxon>Ustilaginoidea</taxon>
    </lineage>
</organism>
<dbReference type="EMBL" id="CP072753">
    <property type="protein sequence ID" value="QUC17486.1"/>
    <property type="molecule type" value="Genomic_DNA"/>
</dbReference>
<keyword evidence="2" id="KW-1185">Reference proteome</keyword>
<proteinExistence type="predicted"/>
<evidence type="ECO:0000313" key="1">
    <source>
        <dbReference type="EMBL" id="QUC17486.1"/>
    </source>
</evidence>
<gene>
    <name evidence="1" type="ORF">UV8b_01727</name>
</gene>